<comment type="subcellular location">
    <subcellularLocation>
        <location evidence="1">Nucleus</location>
    </subcellularLocation>
</comment>
<dbReference type="InterPro" id="IPR036236">
    <property type="entry name" value="Znf_C2H2_sf"/>
</dbReference>
<keyword evidence="4" id="KW-0863">Zinc-finger</keyword>
<dbReference type="PANTHER" id="PTHR16515:SF49">
    <property type="entry name" value="GASTRULA ZINC FINGER PROTEIN XLCGF49.1-LIKE-RELATED"/>
    <property type="match status" value="1"/>
</dbReference>
<evidence type="ECO:0000313" key="8">
    <source>
        <dbReference type="Proteomes" id="UP000749559"/>
    </source>
</evidence>
<keyword evidence="3" id="KW-0677">Repeat</keyword>
<dbReference type="PROSITE" id="PS00028">
    <property type="entry name" value="ZINC_FINGER_C2H2_1"/>
    <property type="match status" value="2"/>
</dbReference>
<dbReference type="GO" id="GO:0010468">
    <property type="term" value="P:regulation of gene expression"/>
    <property type="evidence" value="ECO:0007669"/>
    <property type="project" value="TreeGrafter"/>
</dbReference>
<feature type="non-terminal residue" evidence="7">
    <location>
        <position position="1"/>
    </location>
</feature>
<dbReference type="InterPro" id="IPR050331">
    <property type="entry name" value="Zinc_finger"/>
</dbReference>
<keyword evidence="6" id="KW-0539">Nucleus</keyword>
<gene>
    <name evidence="7" type="ORF">OFUS_LOCUS5137</name>
</gene>
<dbReference type="EMBL" id="CAIIXF020000002">
    <property type="protein sequence ID" value="CAH1778179.1"/>
    <property type="molecule type" value="Genomic_DNA"/>
</dbReference>
<dbReference type="GO" id="GO:0005634">
    <property type="term" value="C:nucleus"/>
    <property type="evidence" value="ECO:0007669"/>
    <property type="project" value="UniProtKB-SubCell"/>
</dbReference>
<protein>
    <submittedName>
        <fullName evidence="7">Uncharacterized protein</fullName>
    </submittedName>
</protein>
<evidence type="ECO:0000256" key="2">
    <source>
        <dbReference type="ARBA" id="ARBA00022723"/>
    </source>
</evidence>
<proteinExistence type="predicted"/>
<dbReference type="PANTHER" id="PTHR16515">
    <property type="entry name" value="PR DOMAIN ZINC FINGER PROTEIN"/>
    <property type="match status" value="1"/>
</dbReference>
<comment type="caution">
    <text evidence="7">The sequence shown here is derived from an EMBL/GenBank/DDBJ whole genome shotgun (WGS) entry which is preliminary data.</text>
</comment>
<keyword evidence="2" id="KW-0479">Metal-binding</keyword>
<reference evidence="7" key="1">
    <citation type="submission" date="2022-03" db="EMBL/GenBank/DDBJ databases">
        <authorList>
            <person name="Martin C."/>
        </authorList>
    </citation>
    <scope>NUCLEOTIDE SEQUENCE</scope>
</reference>
<evidence type="ECO:0000256" key="4">
    <source>
        <dbReference type="ARBA" id="ARBA00022771"/>
    </source>
</evidence>
<keyword evidence="8" id="KW-1185">Reference proteome</keyword>
<dbReference type="Proteomes" id="UP000749559">
    <property type="component" value="Unassembled WGS sequence"/>
</dbReference>
<evidence type="ECO:0000256" key="5">
    <source>
        <dbReference type="ARBA" id="ARBA00022833"/>
    </source>
</evidence>
<dbReference type="FunFam" id="3.30.160.60:FF:000744">
    <property type="entry name" value="zinc finger E-box-binding homeobox 1"/>
    <property type="match status" value="1"/>
</dbReference>
<dbReference type="AlphaFoldDB" id="A0A8J1TJH1"/>
<evidence type="ECO:0000256" key="3">
    <source>
        <dbReference type="ARBA" id="ARBA00022737"/>
    </source>
</evidence>
<dbReference type="SMART" id="SM00355">
    <property type="entry name" value="ZnF_C2H2"/>
    <property type="match status" value="2"/>
</dbReference>
<dbReference type="OrthoDB" id="3437960at2759"/>
<evidence type="ECO:0000256" key="1">
    <source>
        <dbReference type="ARBA" id="ARBA00004123"/>
    </source>
</evidence>
<dbReference type="Pfam" id="PF00096">
    <property type="entry name" value="zf-C2H2"/>
    <property type="match status" value="1"/>
</dbReference>
<name>A0A8J1TJH1_OWEFU</name>
<keyword evidence="5" id="KW-0862">Zinc</keyword>
<sequence>GRHRIQQFPELYELPAGNDAGQSYNSSKGQTIHFKPNQSQVVSRSFTCELCCKTFNCNSNLSKHRKIHTGVKPFICPHCNKPFRQKAHLKTHLQRKHGCVFYNTR</sequence>
<evidence type="ECO:0000313" key="7">
    <source>
        <dbReference type="EMBL" id="CAH1778179.1"/>
    </source>
</evidence>
<dbReference type="Pfam" id="PF12874">
    <property type="entry name" value="zf-met"/>
    <property type="match status" value="1"/>
</dbReference>
<dbReference type="Gene3D" id="3.30.160.60">
    <property type="entry name" value="Classic Zinc Finger"/>
    <property type="match status" value="2"/>
</dbReference>
<dbReference type="SUPFAM" id="SSF57667">
    <property type="entry name" value="beta-beta-alpha zinc fingers"/>
    <property type="match status" value="1"/>
</dbReference>
<dbReference type="PROSITE" id="PS50157">
    <property type="entry name" value="ZINC_FINGER_C2H2_2"/>
    <property type="match status" value="2"/>
</dbReference>
<dbReference type="GO" id="GO:0008270">
    <property type="term" value="F:zinc ion binding"/>
    <property type="evidence" value="ECO:0007669"/>
    <property type="project" value="UniProtKB-KW"/>
</dbReference>
<dbReference type="InterPro" id="IPR013087">
    <property type="entry name" value="Znf_C2H2_type"/>
</dbReference>
<dbReference type="FunFam" id="3.30.160.60:FF:000624">
    <property type="entry name" value="zinc finger protein 697"/>
    <property type="match status" value="1"/>
</dbReference>
<accession>A0A8J1TJH1</accession>
<organism evidence="7 8">
    <name type="scientific">Owenia fusiformis</name>
    <name type="common">Polychaete worm</name>
    <dbReference type="NCBI Taxonomy" id="6347"/>
    <lineage>
        <taxon>Eukaryota</taxon>
        <taxon>Metazoa</taxon>
        <taxon>Spiralia</taxon>
        <taxon>Lophotrochozoa</taxon>
        <taxon>Annelida</taxon>
        <taxon>Polychaeta</taxon>
        <taxon>Sedentaria</taxon>
        <taxon>Canalipalpata</taxon>
        <taxon>Sabellida</taxon>
        <taxon>Oweniida</taxon>
        <taxon>Oweniidae</taxon>
        <taxon>Owenia</taxon>
    </lineage>
</organism>
<evidence type="ECO:0000256" key="6">
    <source>
        <dbReference type="ARBA" id="ARBA00023242"/>
    </source>
</evidence>